<dbReference type="Proteomes" id="UP000092444">
    <property type="component" value="Unassembled WGS sequence"/>
</dbReference>
<feature type="region of interest" description="Disordered" evidence="1">
    <location>
        <begin position="711"/>
        <end position="744"/>
    </location>
</feature>
<feature type="region of interest" description="Disordered" evidence="1">
    <location>
        <begin position="1354"/>
        <end position="1418"/>
    </location>
</feature>
<sequence>MGTVSKGKDIKSDAGGSVAIGVATHDGKIEGSSGYKSSDKDSEKADLKSRSDSTSGPQGDSIYTTPAGFHHQQQQQQQQQVQTQSQQLHHQQQLATTAAAAALTHNEHGSPEAMKAITNNRNNNNNNNNNDISKTDDTTTVNLIVTNNITATTTITTIETIDISATDTETIGCNNSSSNNIQNDLVNEPNKKIDQSRGTVNDNQTQNPTQDSGHNITNMDKSSSMESSDNSDSNRSVKSLNQEKILKASIRHEENLLVDLDSSRDESITNGSAVKSTNNLIQNATTSATLATTGNSVISFSQDNNHQSLHYVDEESWLLIQKLTINNPFYRFHKQSQSLREKNPTNHNQQTSFNYVKHLRKFKSDSDLRKFLKSNLNVKLTNNNKNNVIVLAQSKLTQNKNLMNIWLRGEEEGGGKIIGEPAMTVAAATMCVTTKPNDFHMNSTVITNPFSIFHEDETQMTLRVDTRLRCASNASRRVIRKPQQRAFMSQHQLPNYHHVYGVPIKHYERQDFPLHHERLRRKSKLLSGSTGNVFKQLSLRKLNKSTHGSTPQHQDLSANANGPQLKKLKLNYPSSTQTGLTSVNTLGPPTAASKHNYFSRLQAKTKQGFQKIKDKCRLIKHETSHLGHRSSHTGTFQTLAKVESFRFISDKAHIKHYENRCNLAYQEALQHQQRSQPGVTLYKSYKSELDLSKNINYLEAYLNETFEDPNSQYVSPAANQNSRPPLENNHKRSFSTTTTSTTAQKHNYENLNTLPMQNSDSLTSSDYASVFSAGAKELILKKTDISDDEHIEKEKSILKYEHPKMSLFLKDTKRGVETEVEKDLRAELSRSPCNSEGLKGDLFYRPELSNHHLNLEQENDDNDEIAANSIRILINATDDFEVDGGTHRRWYDAQHLETDSTMSAIDFYQSLNQHLQQEEEIEEKLLPSPYEVYLEHYQKSITPPTTTTTSSYTTDDYQSSLYYDKDLIAYETDSCSLGPLSNSGRRREESMRKRSPSSMSRHRLRNKSLMSNKNYGLTENELMQHKALNLVDYRNVALTQSSFKNYKTSLSNSSSSTSSLAPQQLYAGGVNTTNRNQLNQFKALSGKSSLTQQQQKEHIRRPSNASNTSSSDNFDNFISLRTSSNDGCSNTQKMPTKRTTYQHYSQQPQQRSPNTPSSGPSYSSLNYYGCVTTQLPVTHDTSVYSVSHKAQSSSSSSNHSSKLSNSPTTSTSNSTTATSVAAPAALFATNPNTTILPSGASTLAATSAHNQINISAAGVLKGATATNSQMNLTKLFRNSTTTNNPSSNTTASVMVNYHQLHHHHSHHQNEPRDKFIVEYECTATAIMANQTPDGTPPLPPLPTSFVAIKCSKPSEPLTKTSAKPNKSQQQTPPPPLPQKNSTHSHYQHGHNFNSLDHRDSQKYCHHQQQQQQQHGPLSAQQHYILRSNTLDRRHNHSTSLGDQSDYRQISPHYLQTFDSLDHYSVANLHYRCQSKTQIYGLCGSSVGSSSNENMANYHSNSTLPQQQALFENQYQSSHNKHHHHQQHGHHSLKHTKAHHKTSKHLSKSQKSINETITTLTNNQTSNNTNTTIITGNHQSNNAQHNRSNNINLNNTTNNHSVIGTKNNGKDSFKITNSIAQQQQQQQQQPTNATSNSHYSSSSESLPQFDNNYY</sequence>
<feature type="compositionally biased region" description="Low complexity" evidence="1">
    <location>
        <begin position="1620"/>
        <end position="1644"/>
    </location>
</feature>
<feature type="compositionally biased region" description="Low complexity" evidence="1">
    <location>
        <begin position="1548"/>
        <end position="1576"/>
    </location>
</feature>
<feature type="compositionally biased region" description="Basic and acidic residues" evidence="1">
    <location>
        <begin position="1"/>
        <end position="12"/>
    </location>
</feature>
<keyword evidence="3" id="KW-1185">Reference proteome</keyword>
<reference evidence="2" key="1">
    <citation type="submission" date="2020-05" db="UniProtKB">
        <authorList>
            <consortium name="EnsemblMetazoa"/>
        </authorList>
    </citation>
    <scope>IDENTIFICATION</scope>
    <source>
        <strain evidence="2">Yale</strain>
    </source>
</reference>
<feature type="region of interest" description="Disordered" evidence="1">
    <location>
        <begin position="1514"/>
        <end position="1653"/>
    </location>
</feature>
<name>A0A1B0FET4_GLOMM</name>
<protein>
    <submittedName>
        <fullName evidence="2">Uncharacterized protein</fullName>
    </submittedName>
</protein>
<feature type="region of interest" description="Disordered" evidence="1">
    <location>
        <begin position="1"/>
        <end position="98"/>
    </location>
</feature>
<evidence type="ECO:0000256" key="1">
    <source>
        <dbReference type="SAM" id="MobiDB-lite"/>
    </source>
</evidence>
<feature type="compositionally biased region" description="Low complexity" evidence="1">
    <location>
        <begin position="70"/>
        <end position="98"/>
    </location>
</feature>
<feature type="compositionally biased region" description="Polar residues" evidence="1">
    <location>
        <begin position="1379"/>
        <end position="1394"/>
    </location>
</feature>
<dbReference type="EnsemblMetazoa" id="GMOY002146-RA">
    <property type="protein sequence ID" value="GMOY002146-PA"/>
    <property type="gene ID" value="GMOY002146"/>
</dbReference>
<feature type="compositionally biased region" description="Polar residues" evidence="1">
    <location>
        <begin position="1120"/>
        <end position="1161"/>
    </location>
</feature>
<feature type="region of interest" description="Disordered" evidence="1">
    <location>
        <begin position="1086"/>
        <end position="1161"/>
    </location>
</feature>
<accession>A0A1B0FET4</accession>
<feature type="compositionally biased region" description="Polar residues" evidence="1">
    <location>
        <begin position="52"/>
        <end position="64"/>
    </location>
</feature>
<feature type="compositionally biased region" description="Polar residues" evidence="1">
    <location>
        <begin position="1357"/>
        <end position="1367"/>
    </location>
</feature>
<proteinExistence type="predicted"/>
<evidence type="ECO:0000313" key="2">
    <source>
        <dbReference type="EnsemblMetazoa" id="GMOY002146-PA"/>
    </source>
</evidence>
<feature type="compositionally biased region" description="Basic and acidic residues" evidence="1">
    <location>
        <begin position="37"/>
        <end position="51"/>
    </location>
</feature>
<organism evidence="2 3">
    <name type="scientific">Glossina morsitans morsitans</name>
    <name type="common">Savannah tsetse fly</name>
    <dbReference type="NCBI Taxonomy" id="37546"/>
    <lineage>
        <taxon>Eukaryota</taxon>
        <taxon>Metazoa</taxon>
        <taxon>Ecdysozoa</taxon>
        <taxon>Arthropoda</taxon>
        <taxon>Hexapoda</taxon>
        <taxon>Insecta</taxon>
        <taxon>Pterygota</taxon>
        <taxon>Neoptera</taxon>
        <taxon>Endopterygota</taxon>
        <taxon>Diptera</taxon>
        <taxon>Brachycera</taxon>
        <taxon>Muscomorpha</taxon>
        <taxon>Hippoboscoidea</taxon>
        <taxon>Glossinidae</taxon>
        <taxon>Glossina</taxon>
    </lineage>
</organism>
<feature type="region of interest" description="Disordered" evidence="1">
    <location>
        <begin position="191"/>
        <end position="240"/>
    </location>
</feature>
<feature type="region of interest" description="Disordered" evidence="1">
    <location>
        <begin position="115"/>
        <end position="136"/>
    </location>
</feature>
<evidence type="ECO:0000313" key="3">
    <source>
        <dbReference type="Proteomes" id="UP000092444"/>
    </source>
</evidence>
<feature type="compositionally biased region" description="Basic residues" evidence="1">
    <location>
        <begin position="1518"/>
        <end position="1547"/>
    </location>
</feature>
<feature type="compositionally biased region" description="Polar residues" evidence="1">
    <location>
        <begin position="711"/>
        <end position="723"/>
    </location>
</feature>
<feature type="compositionally biased region" description="Low complexity" evidence="1">
    <location>
        <begin position="1103"/>
        <end position="1119"/>
    </location>
</feature>
<feature type="compositionally biased region" description="Low complexity" evidence="1">
    <location>
        <begin position="119"/>
        <end position="130"/>
    </location>
</feature>
<feature type="compositionally biased region" description="Polar residues" evidence="1">
    <location>
        <begin position="196"/>
        <end position="217"/>
    </location>
</feature>
<feature type="region of interest" description="Disordered" evidence="1">
    <location>
        <begin position="978"/>
        <end position="1009"/>
    </location>
</feature>
<feature type="compositionally biased region" description="Low complexity" evidence="1">
    <location>
        <begin position="218"/>
        <end position="239"/>
    </location>
</feature>
<feature type="compositionally biased region" description="Low complexity" evidence="1">
    <location>
        <begin position="1585"/>
        <end position="1598"/>
    </location>
</feature>
<dbReference type="EMBL" id="CCAG010006986">
    <property type="status" value="NOT_ANNOTATED_CDS"/>
    <property type="molecule type" value="Genomic_DNA"/>
</dbReference>
<feature type="region of interest" description="Disordered" evidence="1">
    <location>
        <begin position="1189"/>
        <end position="1216"/>
    </location>
</feature>